<reference evidence="2 3" key="1">
    <citation type="journal article" date="2017" name="Mol. Biol. Evol.">
        <title>The 4-celled Tetrabaena socialis nuclear genome reveals the essential components for genetic control of cell number at the origin of multicellularity in the volvocine lineage.</title>
        <authorList>
            <person name="Featherston J."/>
            <person name="Arakaki Y."/>
            <person name="Hanschen E.R."/>
            <person name="Ferris P.J."/>
            <person name="Michod R.E."/>
            <person name="Olson B.J.S.C."/>
            <person name="Nozaki H."/>
            <person name="Durand P.M."/>
        </authorList>
    </citation>
    <scope>NUCLEOTIDE SEQUENCE [LARGE SCALE GENOMIC DNA]</scope>
    <source>
        <strain evidence="2 3">NIES-571</strain>
    </source>
</reference>
<evidence type="ECO:0000256" key="1">
    <source>
        <dbReference type="SAM" id="MobiDB-lite"/>
    </source>
</evidence>
<feature type="region of interest" description="Disordered" evidence="1">
    <location>
        <begin position="36"/>
        <end position="75"/>
    </location>
</feature>
<dbReference type="EMBL" id="PGGS01000504">
    <property type="protein sequence ID" value="PNH03430.1"/>
    <property type="molecule type" value="Genomic_DNA"/>
</dbReference>
<accession>A0A2J7ZT69</accession>
<dbReference type="Proteomes" id="UP000236333">
    <property type="component" value="Unassembled WGS sequence"/>
</dbReference>
<dbReference type="AlphaFoldDB" id="A0A2J7ZT69"/>
<evidence type="ECO:0000313" key="2">
    <source>
        <dbReference type="EMBL" id="PNH03430.1"/>
    </source>
</evidence>
<organism evidence="2 3">
    <name type="scientific">Tetrabaena socialis</name>
    <dbReference type="NCBI Taxonomy" id="47790"/>
    <lineage>
        <taxon>Eukaryota</taxon>
        <taxon>Viridiplantae</taxon>
        <taxon>Chlorophyta</taxon>
        <taxon>core chlorophytes</taxon>
        <taxon>Chlorophyceae</taxon>
        <taxon>CS clade</taxon>
        <taxon>Chlamydomonadales</taxon>
        <taxon>Tetrabaenaceae</taxon>
        <taxon>Tetrabaena</taxon>
    </lineage>
</organism>
<keyword evidence="3" id="KW-1185">Reference proteome</keyword>
<comment type="caution">
    <text evidence="2">The sequence shown here is derived from an EMBL/GenBank/DDBJ whole genome shotgun (WGS) entry which is preliminary data.</text>
</comment>
<evidence type="ECO:0000313" key="3">
    <source>
        <dbReference type="Proteomes" id="UP000236333"/>
    </source>
</evidence>
<gene>
    <name evidence="2" type="ORF">TSOC_010505</name>
</gene>
<name>A0A2J7ZT69_9CHLO</name>
<proteinExistence type="predicted"/>
<protein>
    <submittedName>
        <fullName evidence="2">Uncharacterized protein</fullName>
    </submittedName>
</protein>
<sequence>MHHSTAAAAAAAWLAAGPTPPRTAACALPRADGAISTAPVPSHRGQGVVPEPLRTRGRAGASAHGHGWLGQSAGAVQNMRAKTDAATLRSTSAGSLVSAPGAGVVDGYVPPLGASQQAQAAQAAQGGGASALGMPALGCTRRSNPTW</sequence>